<reference evidence="2 3" key="1">
    <citation type="submission" date="2019-05" db="EMBL/GenBank/DDBJ databases">
        <title>Draft genome sequence of Nonomuraea turkmeniaca DSM 43926.</title>
        <authorList>
            <person name="Saricaoglu S."/>
            <person name="Isik K."/>
        </authorList>
    </citation>
    <scope>NUCLEOTIDE SEQUENCE [LARGE SCALE GENOMIC DNA]</scope>
    <source>
        <strain evidence="2 3">DSM 43926</strain>
    </source>
</reference>
<feature type="transmembrane region" description="Helical" evidence="1">
    <location>
        <begin position="6"/>
        <end position="23"/>
    </location>
</feature>
<dbReference type="RefSeq" id="WP_138664305.1">
    <property type="nucleotide sequence ID" value="NZ_VCKY01000004.1"/>
</dbReference>
<feature type="transmembrane region" description="Helical" evidence="1">
    <location>
        <begin position="61"/>
        <end position="79"/>
    </location>
</feature>
<name>A0A5S4FWD3_9ACTN</name>
<comment type="caution">
    <text evidence="2">The sequence shown here is derived from an EMBL/GenBank/DDBJ whole genome shotgun (WGS) entry which is preliminary data.</text>
</comment>
<protein>
    <submittedName>
        <fullName evidence="2">Uncharacterized protein</fullName>
    </submittedName>
</protein>
<keyword evidence="1" id="KW-0472">Membrane</keyword>
<evidence type="ECO:0000313" key="3">
    <source>
        <dbReference type="Proteomes" id="UP000309128"/>
    </source>
</evidence>
<gene>
    <name evidence="2" type="ORF">ETD86_01840</name>
</gene>
<evidence type="ECO:0000313" key="2">
    <source>
        <dbReference type="EMBL" id="TMR25115.1"/>
    </source>
</evidence>
<proteinExistence type="predicted"/>
<dbReference type="EMBL" id="VCKY01000004">
    <property type="protein sequence ID" value="TMR25115.1"/>
    <property type="molecule type" value="Genomic_DNA"/>
</dbReference>
<keyword evidence="3" id="KW-1185">Reference proteome</keyword>
<feature type="transmembrane region" description="Helical" evidence="1">
    <location>
        <begin position="30"/>
        <end position="49"/>
    </location>
</feature>
<dbReference type="AlphaFoldDB" id="A0A5S4FWD3"/>
<dbReference type="OrthoDB" id="9957223at2"/>
<accession>A0A5S4FWD3</accession>
<keyword evidence="1" id="KW-0812">Transmembrane</keyword>
<keyword evidence="1" id="KW-1133">Transmembrane helix</keyword>
<sequence>MEMSLIIVGLISAAGVAALLLSIRHDPPFWVVLVVALVTYPISTWLFGVMGPVGGGAWAEWAVRLSLISVVTALVSLLLRNRARGSADDRH</sequence>
<evidence type="ECO:0000256" key="1">
    <source>
        <dbReference type="SAM" id="Phobius"/>
    </source>
</evidence>
<dbReference type="Proteomes" id="UP000309128">
    <property type="component" value="Unassembled WGS sequence"/>
</dbReference>
<organism evidence="2 3">
    <name type="scientific">Nonomuraea turkmeniaca</name>
    <dbReference type="NCBI Taxonomy" id="103838"/>
    <lineage>
        <taxon>Bacteria</taxon>
        <taxon>Bacillati</taxon>
        <taxon>Actinomycetota</taxon>
        <taxon>Actinomycetes</taxon>
        <taxon>Streptosporangiales</taxon>
        <taxon>Streptosporangiaceae</taxon>
        <taxon>Nonomuraea</taxon>
    </lineage>
</organism>